<dbReference type="GO" id="GO:0005886">
    <property type="term" value="C:plasma membrane"/>
    <property type="evidence" value="ECO:0007669"/>
    <property type="project" value="TreeGrafter"/>
</dbReference>
<comment type="caution">
    <text evidence="4">The sequence shown here is derived from an EMBL/GenBank/DDBJ whole genome shotgun (WGS) entry which is preliminary data.</text>
</comment>
<evidence type="ECO:0000313" key="4">
    <source>
        <dbReference type="EMBL" id="KII72899.1"/>
    </source>
</evidence>
<comment type="similarity">
    <text evidence="1">Belongs to the annexin family.</text>
</comment>
<dbReference type="GO" id="GO:0005544">
    <property type="term" value="F:calcium-dependent phospholipid binding"/>
    <property type="evidence" value="ECO:0007669"/>
    <property type="project" value="InterPro"/>
</dbReference>
<gene>
    <name evidence="4" type="ORF">RF11_12366</name>
</gene>
<dbReference type="Proteomes" id="UP000031668">
    <property type="component" value="Unassembled WGS sequence"/>
</dbReference>
<evidence type="ECO:0000256" key="1">
    <source>
        <dbReference type="ARBA" id="ARBA00007831"/>
    </source>
</evidence>
<dbReference type="SUPFAM" id="SSF47874">
    <property type="entry name" value="Annexin"/>
    <property type="match status" value="1"/>
</dbReference>
<protein>
    <submittedName>
        <fullName evidence="4">Annexin D5</fullName>
    </submittedName>
</protein>
<dbReference type="AlphaFoldDB" id="A0A0C2J4Y6"/>
<keyword evidence="2" id="KW-0677">Repeat</keyword>
<dbReference type="OrthoDB" id="5954565at2759"/>
<dbReference type="GO" id="GO:0005509">
    <property type="term" value="F:calcium ion binding"/>
    <property type="evidence" value="ECO:0007669"/>
    <property type="project" value="InterPro"/>
</dbReference>
<dbReference type="GO" id="GO:0005634">
    <property type="term" value="C:nucleus"/>
    <property type="evidence" value="ECO:0007669"/>
    <property type="project" value="TreeGrafter"/>
</dbReference>
<dbReference type="SMART" id="SM00335">
    <property type="entry name" value="ANX"/>
    <property type="match status" value="2"/>
</dbReference>
<dbReference type="InterPro" id="IPR037104">
    <property type="entry name" value="Annexin_sf"/>
</dbReference>
<dbReference type="InterPro" id="IPR018502">
    <property type="entry name" value="Annexin_repeat"/>
</dbReference>
<dbReference type="EMBL" id="JWZT01001076">
    <property type="protein sequence ID" value="KII72899.1"/>
    <property type="molecule type" value="Genomic_DNA"/>
</dbReference>
<dbReference type="Pfam" id="PF00191">
    <property type="entry name" value="Annexin"/>
    <property type="match status" value="1"/>
</dbReference>
<dbReference type="PANTHER" id="PTHR10502">
    <property type="entry name" value="ANNEXIN"/>
    <property type="match status" value="1"/>
</dbReference>
<proteinExistence type="inferred from homology"/>
<keyword evidence="5" id="KW-1185">Reference proteome</keyword>
<dbReference type="Gene3D" id="1.10.220.10">
    <property type="entry name" value="Annexin"/>
    <property type="match status" value="1"/>
</dbReference>
<name>A0A0C2J4Y6_THEKT</name>
<accession>A0A0C2J4Y6</accession>
<dbReference type="GO" id="GO:0005737">
    <property type="term" value="C:cytoplasm"/>
    <property type="evidence" value="ECO:0007669"/>
    <property type="project" value="TreeGrafter"/>
</dbReference>
<reference evidence="4 5" key="1">
    <citation type="journal article" date="2014" name="Genome Biol. Evol.">
        <title>The genome of the myxosporean Thelohanellus kitauei shows adaptations to nutrient acquisition within its fish host.</title>
        <authorList>
            <person name="Yang Y."/>
            <person name="Xiong J."/>
            <person name="Zhou Z."/>
            <person name="Huo F."/>
            <person name="Miao W."/>
            <person name="Ran C."/>
            <person name="Liu Y."/>
            <person name="Zhang J."/>
            <person name="Feng J."/>
            <person name="Wang M."/>
            <person name="Wang M."/>
            <person name="Wang L."/>
            <person name="Yao B."/>
        </authorList>
    </citation>
    <scope>NUCLEOTIDE SEQUENCE [LARGE SCALE GENOMIC DNA]</scope>
    <source>
        <strain evidence="4">Wuqing</strain>
    </source>
</reference>
<evidence type="ECO:0000256" key="2">
    <source>
        <dbReference type="ARBA" id="ARBA00022737"/>
    </source>
</evidence>
<organism evidence="4 5">
    <name type="scientific">Thelohanellus kitauei</name>
    <name type="common">Myxosporean</name>
    <dbReference type="NCBI Taxonomy" id="669202"/>
    <lineage>
        <taxon>Eukaryota</taxon>
        <taxon>Metazoa</taxon>
        <taxon>Cnidaria</taxon>
        <taxon>Myxozoa</taxon>
        <taxon>Myxosporea</taxon>
        <taxon>Bivalvulida</taxon>
        <taxon>Platysporina</taxon>
        <taxon>Myxobolidae</taxon>
        <taxon>Thelohanellus</taxon>
    </lineage>
</organism>
<evidence type="ECO:0000313" key="5">
    <source>
        <dbReference type="Proteomes" id="UP000031668"/>
    </source>
</evidence>
<dbReference type="GO" id="GO:0001786">
    <property type="term" value="F:phosphatidylserine binding"/>
    <property type="evidence" value="ECO:0007669"/>
    <property type="project" value="TreeGrafter"/>
</dbReference>
<dbReference type="GO" id="GO:0012506">
    <property type="term" value="C:vesicle membrane"/>
    <property type="evidence" value="ECO:0007669"/>
    <property type="project" value="TreeGrafter"/>
</dbReference>
<keyword evidence="3" id="KW-0041">Annexin</keyword>
<sequence>MLRTDATPALPFDLIPYTKTYEYFNPFDEDQSVHLSQPNLLVHGQYNLENDIETIQKGDFWTYVCVCIRRPAKYREMLSAKLLRDHGTIWLHLMKKFMSTQSSKNEIYRFTFNAFKLSGAALDAYFLYIILNPKKRFFGEQPIHINELLEILCTRSYEQIVEIKKNFQKVYGHDLSDSICNKLKGSSKTFFYNVLNMRRYSRPDSYDVDIRFFVDVMYYRKNKDKFVEIFSRRSFSDIRKICLNFEEVYGRDIRCQLYVFVKSILQKCALAVCNYCLSKNFYFSINLKKYIKKKNINGIIRLILTRSEVDFGSIIREYAFRNNIMPLDAIRPLFNHHKELFERFMTPMLSIENY</sequence>
<evidence type="ECO:0000256" key="3">
    <source>
        <dbReference type="ARBA" id="ARBA00023216"/>
    </source>
</evidence>
<dbReference type="PANTHER" id="PTHR10502:SF102">
    <property type="entry name" value="ANNEXIN B11"/>
    <property type="match status" value="1"/>
</dbReference>